<evidence type="ECO:0000256" key="1">
    <source>
        <dbReference type="ARBA" id="ARBA00022676"/>
    </source>
</evidence>
<comment type="caution">
    <text evidence="5">The sequence shown here is derived from an EMBL/GenBank/DDBJ whole genome shotgun (WGS) entry which is preliminary data.</text>
</comment>
<evidence type="ECO:0000256" key="2">
    <source>
        <dbReference type="ARBA" id="ARBA00022679"/>
    </source>
</evidence>
<dbReference type="EMBL" id="VEPZ02001331">
    <property type="protein sequence ID" value="KAE8679262.1"/>
    <property type="molecule type" value="Genomic_DNA"/>
</dbReference>
<keyword evidence="1" id="KW-0328">Glycosyltransferase</keyword>
<sequence>MEDGYFYAVMDCFCEKTWSHTPQYKIGYCQQCPNKVQWPSPLGPKPPLYFNAGMFVYEPSLSVYEDLLTTLKVTPPTPFAEQDYLNMFFKNIYRPIPPIYNLVMAMLWRHPKNIELEKAKVVHYCAAGSKPWRYTAKNRTWTEKTLRCWWENGGISTRMSRLTSKMLWPMAKQKLMRMTKLACNNFSNHFRRPGLFII</sequence>
<evidence type="ECO:0000313" key="5">
    <source>
        <dbReference type="EMBL" id="KAE8679262.1"/>
    </source>
</evidence>
<evidence type="ECO:0000313" key="6">
    <source>
        <dbReference type="Proteomes" id="UP000436088"/>
    </source>
</evidence>
<dbReference type="AlphaFoldDB" id="A0A6A2XUE8"/>
<keyword evidence="3" id="KW-0464">Manganese</keyword>
<keyword evidence="2" id="KW-0808">Transferase</keyword>
<dbReference type="InterPro" id="IPR050587">
    <property type="entry name" value="GNT1/Glycosyltrans_8"/>
</dbReference>
<dbReference type="PANTHER" id="PTHR11183">
    <property type="entry name" value="GLYCOGENIN SUBFAMILY MEMBER"/>
    <property type="match status" value="1"/>
</dbReference>
<protein>
    <recommendedName>
        <fullName evidence="4">Hexosyltransferase</fullName>
        <ecNumber evidence="4">2.4.1.-</ecNumber>
    </recommendedName>
</protein>
<accession>A0A6A2XUE8</accession>
<name>A0A6A2XUE8_HIBSY</name>
<dbReference type="InterPro" id="IPR002495">
    <property type="entry name" value="Glyco_trans_8"/>
</dbReference>
<evidence type="ECO:0000256" key="3">
    <source>
        <dbReference type="ARBA" id="ARBA00023211"/>
    </source>
</evidence>
<dbReference type="Proteomes" id="UP000436088">
    <property type="component" value="Unassembled WGS sequence"/>
</dbReference>
<organism evidence="5 6">
    <name type="scientific">Hibiscus syriacus</name>
    <name type="common">Rose of Sharon</name>
    <dbReference type="NCBI Taxonomy" id="106335"/>
    <lineage>
        <taxon>Eukaryota</taxon>
        <taxon>Viridiplantae</taxon>
        <taxon>Streptophyta</taxon>
        <taxon>Embryophyta</taxon>
        <taxon>Tracheophyta</taxon>
        <taxon>Spermatophyta</taxon>
        <taxon>Magnoliopsida</taxon>
        <taxon>eudicotyledons</taxon>
        <taxon>Gunneridae</taxon>
        <taxon>Pentapetalae</taxon>
        <taxon>rosids</taxon>
        <taxon>malvids</taxon>
        <taxon>Malvales</taxon>
        <taxon>Malvaceae</taxon>
        <taxon>Malvoideae</taxon>
        <taxon>Hibiscus</taxon>
    </lineage>
</organism>
<dbReference type="Pfam" id="PF01501">
    <property type="entry name" value="Glyco_transf_8"/>
    <property type="match status" value="1"/>
</dbReference>
<keyword evidence="6" id="KW-1185">Reference proteome</keyword>
<comment type="similarity">
    <text evidence="4">Belongs to the glycosyltransferase 8 family.</text>
</comment>
<gene>
    <name evidence="5" type="ORF">F3Y22_tig00111402pilonHSYRG01100</name>
</gene>
<dbReference type="EC" id="2.4.1.-" evidence="4"/>
<dbReference type="GO" id="GO:0016757">
    <property type="term" value="F:glycosyltransferase activity"/>
    <property type="evidence" value="ECO:0007669"/>
    <property type="project" value="UniProtKB-KW"/>
</dbReference>
<dbReference type="InterPro" id="IPR029044">
    <property type="entry name" value="Nucleotide-diphossugar_trans"/>
</dbReference>
<proteinExistence type="inferred from homology"/>
<dbReference type="Gene3D" id="3.90.550.10">
    <property type="entry name" value="Spore Coat Polysaccharide Biosynthesis Protein SpsA, Chain A"/>
    <property type="match status" value="1"/>
</dbReference>
<dbReference type="SUPFAM" id="SSF53448">
    <property type="entry name" value="Nucleotide-diphospho-sugar transferases"/>
    <property type="match status" value="1"/>
</dbReference>
<evidence type="ECO:0000256" key="4">
    <source>
        <dbReference type="RuleBase" id="RU362027"/>
    </source>
</evidence>
<reference evidence="5" key="1">
    <citation type="submission" date="2019-09" db="EMBL/GenBank/DDBJ databases">
        <title>Draft genome information of white flower Hibiscus syriacus.</title>
        <authorList>
            <person name="Kim Y.-M."/>
        </authorList>
    </citation>
    <scope>NUCLEOTIDE SEQUENCE [LARGE SCALE GENOMIC DNA]</scope>
    <source>
        <strain evidence="5">YM2019G1</strain>
    </source>
</reference>